<dbReference type="HAMAP" id="MF_01526">
    <property type="entry name" value="UPF0342"/>
    <property type="match status" value="1"/>
</dbReference>
<evidence type="ECO:0000313" key="3">
    <source>
        <dbReference type="Proteomes" id="UP000321574"/>
    </source>
</evidence>
<dbReference type="RefSeq" id="WP_147667579.1">
    <property type="nucleotide sequence ID" value="NZ_VDUW01000006.1"/>
</dbReference>
<dbReference type="Pfam" id="PF06133">
    <property type="entry name" value="Com_YlbF"/>
    <property type="match status" value="1"/>
</dbReference>
<dbReference type="EMBL" id="VDUW01000006">
    <property type="protein sequence ID" value="TXL63978.1"/>
    <property type="molecule type" value="Genomic_DNA"/>
</dbReference>
<keyword evidence="3" id="KW-1185">Reference proteome</keyword>
<organism evidence="2 3">
    <name type="scientific">Cerasibacillus terrae</name>
    <dbReference type="NCBI Taxonomy" id="2498845"/>
    <lineage>
        <taxon>Bacteria</taxon>
        <taxon>Bacillati</taxon>
        <taxon>Bacillota</taxon>
        <taxon>Bacilli</taxon>
        <taxon>Bacillales</taxon>
        <taxon>Bacillaceae</taxon>
        <taxon>Cerasibacillus</taxon>
    </lineage>
</organism>
<dbReference type="Gene3D" id="1.20.1500.10">
    <property type="entry name" value="YheA/YmcA-like"/>
    <property type="match status" value="1"/>
</dbReference>
<evidence type="ECO:0000256" key="1">
    <source>
        <dbReference type="HAMAP-Rule" id="MF_01526"/>
    </source>
</evidence>
<protein>
    <recommendedName>
        <fullName evidence="1">UPF0342 protein FHP05_09815</fullName>
    </recommendedName>
</protein>
<dbReference type="SUPFAM" id="SSF158622">
    <property type="entry name" value="YheA/YmcA-like"/>
    <property type="match status" value="1"/>
</dbReference>
<evidence type="ECO:0000313" key="2">
    <source>
        <dbReference type="EMBL" id="TXL63978.1"/>
    </source>
</evidence>
<comment type="caution">
    <text evidence="2">The sequence shown here is derived from an EMBL/GenBank/DDBJ whole genome shotgun (WGS) entry which is preliminary data.</text>
</comment>
<comment type="similarity">
    <text evidence="1">Belongs to the UPF0342 family.</text>
</comment>
<dbReference type="InterPro" id="IPR010368">
    <property type="entry name" value="Com_YlbF"/>
</dbReference>
<gene>
    <name evidence="2" type="ORF">FHP05_09815</name>
</gene>
<reference evidence="2 3" key="1">
    <citation type="submission" date="2019-06" db="EMBL/GenBank/DDBJ databases">
        <title>Cerasibacillus sp. nov., isolated from maize field.</title>
        <authorList>
            <person name="Lin S.-Y."/>
            <person name="Tsai C.-F."/>
            <person name="Young C.-C."/>
        </authorList>
    </citation>
    <scope>NUCLEOTIDE SEQUENCE [LARGE SCALE GENOMIC DNA]</scope>
    <source>
        <strain evidence="2 3">CC-CFT480</strain>
    </source>
</reference>
<sequence>MPNMYDSAYELEKSIRNSMEFKELKESYEKVIGNPETNKLFTEFRDTQMGLQEKQMKGEDIDEAEIEEARKVVEQVQQNELISNLIEKEQRLSLLINDINRIVTKPLEELYNFENGQ</sequence>
<accession>A0A5C8NRQ0</accession>
<dbReference type="Proteomes" id="UP000321574">
    <property type="component" value="Unassembled WGS sequence"/>
</dbReference>
<proteinExistence type="inferred from homology"/>
<dbReference type="InterPro" id="IPR023378">
    <property type="entry name" value="YheA/YmcA-like_dom_sf"/>
</dbReference>
<dbReference type="AlphaFoldDB" id="A0A5C8NRQ0"/>
<name>A0A5C8NRQ0_9BACI</name>
<dbReference type="OrthoDB" id="9811402at2"/>